<organism evidence="1 2">
    <name type="scientific">Aspergillus pseudonomiae</name>
    <dbReference type="NCBI Taxonomy" id="1506151"/>
    <lineage>
        <taxon>Eukaryota</taxon>
        <taxon>Fungi</taxon>
        <taxon>Dikarya</taxon>
        <taxon>Ascomycota</taxon>
        <taxon>Pezizomycotina</taxon>
        <taxon>Eurotiomycetes</taxon>
        <taxon>Eurotiomycetidae</taxon>
        <taxon>Eurotiales</taxon>
        <taxon>Aspergillaceae</taxon>
        <taxon>Aspergillus</taxon>
        <taxon>Aspergillus subgen. Circumdati</taxon>
    </lineage>
</organism>
<reference evidence="1 2" key="1">
    <citation type="submission" date="2019-04" db="EMBL/GenBank/DDBJ databases">
        <authorList>
            <consortium name="DOE Joint Genome Institute"/>
            <person name="Mondo S."/>
            <person name="Kjaerbolling I."/>
            <person name="Vesth T."/>
            <person name="Frisvad J.C."/>
            <person name="Nybo J.L."/>
            <person name="Theobald S."/>
            <person name="Kildgaard S."/>
            <person name="Isbrandt T."/>
            <person name="Kuo A."/>
            <person name="Sato A."/>
            <person name="Lyhne E.K."/>
            <person name="Kogle M.E."/>
            <person name="Wiebenga A."/>
            <person name="Kun R.S."/>
            <person name="Lubbers R.J."/>
            <person name="Makela M.R."/>
            <person name="Barry K."/>
            <person name="Chovatia M."/>
            <person name="Clum A."/>
            <person name="Daum C."/>
            <person name="Haridas S."/>
            <person name="He G."/>
            <person name="LaButti K."/>
            <person name="Lipzen A."/>
            <person name="Riley R."/>
            <person name="Salamov A."/>
            <person name="Simmons B.A."/>
            <person name="Magnuson J.K."/>
            <person name="Henrissat B."/>
            <person name="Mortensen U.H."/>
            <person name="Larsen T.O."/>
            <person name="Devries R.P."/>
            <person name="Grigoriev I.V."/>
            <person name="Machida M."/>
            <person name="Baker S.E."/>
            <person name="Andersen M.R."/>
            <person name="Cantor M.N."/>
            <person name="Hua S.X."/>
        </authorList>
    </citation>
    <scope>NUCLEOTIDE SEQUENCE [LARGE SCALE GENOMIC DNA]</scope>
    <source>
        <strain evidence="1 2">CBS 119388</strain>
    </source>
</reference>
<name>A0A5N6I527_9EURO</name>
<protein>
    <submittedName>
        <fullName evidence="1">Uncharacterized protein</fullName>
    </submittedName>
</protein>
<dbReference type="GeneID" id="43672070"/>
<dbReference type="SUPFAM" id="SSF50370">
    <property type="entry name" value="Ricin B-like lectins"/>
    <property type="match status" value="1"/>
</dbReference>
<dbReference type="Proteomes" id="UP000325579">
    <property type="component" value="Unassembled WGS sequence"/>
</dbReference>
<dbReference type="EMBL" id="ML736778">
    <property type="protein sequence ID" value="KAE8403250.1"/>
    <property type="molecule type" value="Genomic_DNA"/>
</dbReference>
<sequence length="140" mass="15745">MGDILPGTYVLVHQATQQALDLSRSSGQLIGYERNGSKQQTWTVESGEEPDTYTIRSAGEVGQETQYIGSQIPLPFPVYESDAVRNTFWKATPVGPDTYKFENDLDKRVLSLYGTENEKPITLDFDPQRPQGWVLYPAEN</sequence>
<accession>A0A5N7D9V7</accession>
<dbReference type="AlphaFoldDB" id="A0A5N6I527"/>
<accession>A0A5N6I527</accession>
<keyword evidence="2" id="KW-1185">Reference proteome</keyword>
<dbReference type="RefSeq" id="XP_031940569.1">
    <property type="nucleotide sequence ID" value="XM_032087379.1"/>
</dbReference>
<gene>
    <name evidence="1" type="ORF">BDV37DRAFT_283858</name>
</gene>
<proteinExistence type="predicted"/>
<evidence type="ECO:0000313" key="2">
    <source>
        <dbReference type="Proteomes" id="UP000325579"/>
    </source>
</evidence>
<dbReference type="InterPro" id="IPR035992">
    <property type="entry name" value="Ricin_B-like_lectins"/>
</dbReference>
<dbReference type="Gene3D" id="2.80.10.50">
    <property type="match status" value="1"/>
</dbReference>
<evidence type="ECO:0000313" key="1">
    <source>
        <dbReference type="EMBL" id="KAE8403250.1"/>
    </source>
</evidence>